<accession>A0A8S3JC05</accession>
<dbReference type="EMBL" id="CAJOBJ010358505">
    <property type="protein sequence ID" value="CAF5216359.1"/>
    <property type="molecule type" value="Genomic_DNA"/>
</dbReference>
<dbReference type="PANTHER" id="PTHR20855:SF52">
    <property type="entry name" value="ADIPONECTIN RECEPTOR PROTEIN"/>
    <property type="match status" value="1"/>
</dbReference>
<comment type="subcellular location">
    <subcellularLocation>
        <location evidence="1">Membrane</location>
        <topology evidence="1">Multi-pass membrane protein</topology>
    </subcellularLocation>
</comment>
<dbReference type="GO" id="GO:0038023">
    <property type="term" value="F:signaling receptor activity"/>
    <property type="evidence" value="ECO:0007669"/>
    <property type="project" value="TreeGrafter"/>
</dbReference>
<feature type="non-terminal residue" evidence="7">
    <location>
        <position position="1"/>
    </location>
</feature>
<feature type="transmembrane region" description="Helical" evidence="6">
    <location>
        <begin position="120"/>
        <end position="138"/>
    </location>
</feature>
<evidence type="ECO:0000256" key="1">
    <source>
        <dbReference type="ARBA" id="ARBA00004141"/>
    </source>
</evidence>
<evidence type="ECO:0000256" key="6">
    <source>
        <dbReference type="SAM" id="Phobius"/>
    </source>
</evidence>
<gene>
    <name evidence="7" type="ORF">GIL414_LOCUS81833</name>
</gene>
<comment type="caution">
    <text evidence="7">The sequence shown here is derived from an EMBL/GenBank/DDBJ whole genome shotgun (WGS) entry which is preliminary data.</text>
</comment>
<organism evidence="7 8">
    <name type="scientific">Rotaria magnacalcarata</name>
    <dbReference type="NCBI Taxonomy" id="392030"/>
    <lineage>
        <taxon>Eukaryota</taxon>
        <taxon>Metazoa</taxon>
        <taxon>Spiralia</taxon>
        <taxon>Gnathifera</taxon>
        <taxon>Rotifera</taxon>
        <taxon>Eurotatoria</taxon>
        <taxon>Bdelloidea</taxon>
        <taxon>Philodinida</taxon>
        <taxon>Philodinidae</taxon>
        <taxon>Rotaria</taxon>
    </lineage>
</organism>
<dbReference type="GO" id="GO:0033211">
    <property type="term" value="P:adiponectin-activated signaling pathway"/>
    <property type="evidence" value="ECO:0007669"/>
    <property type="project" value="TreeGrafter"/>
</dbReference>
<comment type="similarity">
    <text evidence="2">Belongs to the ADIPOR family.</text>
</comment>
<dbReference type="InterPro" id="IPR004254">
    <property type="entry name" value="AdipoR/HlyIII-related"/>
</dbReference>
<evidence type="ECO:0000256" key="2">
    <source>
        <dbReference type="ARBA" id="ARBA00007018"/>
    </source>
</evidence>
<keyword evidence="4 6" id="KW-1133">Transmembrane helix</keyword>
<name>A0A8S3JC05_9BILA</name>
<sequence length="139" mass="15741">SVSQNDISENFPNDEKHDLIDAVLEVPTKCVEQAKEVGKFVVDYLVDHSHLPCWLIDNEFLLSGHRPPMPSVKQCFASIFRLHTETVNIWTHLVGTFIFVGMATYFLTQPASEVHIEKKLIFGAFFLAAILCLLCSTLY</sequence>
<feature type="transmembrane region" description="Helical" evidence="6">
    <location>
        <begin position="89"/>
        <end position="108"/>
    </location>
</feature>
<dbReference type="AlphaFoldDB" id="A0A8S3JC05"/>
<proteinExistence type="inferred from homology"/>
<dbReference type="GO" id="GO:0005886">
    <property type="term" value="C:plasma membrane"/>
    <property type="evidence" value="ECO:0007669"/>
    <property type="project" value="TreeGrafter"/>
</dbReference>
<evidence type="ECO:0000256" key="4">
    <source>
        <dbReference type="ARBA" id="ARBA00022989"/>
    </source>
</evidence>
<dbReference type="PANTHER" id="PTHR20855">
    <property type="entry name" value="ADIPOR/PROGESTIN RECEPTOR-RELATED"/>
    <property type="match status" value="1"/>
</dbReference>
<evidence type="ECO:0000256" key="5">
    <source>
        <dbReference type="ARBA" id="ARBA00023136"/>
    </source>
</evidence>
<evidence type="ECO:0000256" key="3">
    <source>
        <dbReference type="ARBA" id="ARBA00022692"/>
    </source>
</evidence>
<protein>
    <recommendedName>
        <fullName evidence="9">Adiponectin receptor 2</fullName>
    </recommendedName>
</protein>
<keyword evidence="5 6" id="KW-0472">Membrane</keyword>
<keyword evidence="3 6" id="KW-0812">Transmembrane</keyword>
<feature type="non-terminal residue" evidence="7">
    <location>
        <position position="139"/>
    </location>
</feature>
<evidence type="ECO:0008006" key="9">
    <source>
        <dbReference type="Google" id="ProtNLM"/>
    </source>
</evidence>
<reference evidence="7" key="1">
    <citation type="submission" date="2021-02" db="EMBL/GenBank/DDBJ databases">
        <authorList>
            <person name="Nowell W R."/>
        </authorList>
    </citation>
    <scope>NUCLEOTIDE SEQUENCE</scope>
</reference>
<dbReference type="Proteomes" id="UP000681720">
    <property type="component" value="Unassembled WGS sequence"/>
</dbReference>
<dbReference type="Pfam" id="PF03006">
    <property type="entry name" value="HlyIII"/>
    <property type="match status" value="1"/>
</dbReference>
<evidence type="ECO:0000313" key="7">
    <source>
        <dbReference type="EMBL" id="CAF5216359.1"/>
    </source>
</evidence>
<evidence type="ECO:0000313" key="8">
    <source>
        <dbReference type="Proteomes" id="UP000681720"/>
    </source>
</evidence>